<gene>
    <name evidence="1" type="ORF">Tdes44962_MAKER06808</name>
</gene>
<accession>A0A9W7W6K0</accession>
<comment type="caution">
    <text evidence="1">The sequence shown here is derived from an EMBL/GenBank/DDBJ whole genome shotgun (WGS) entry which is preliminary data.</text>
</comment>
<dbReference type="EMBL" id="RIBY02000125">
    <property type="protein sequence ID" value="KAH9845164.1"/>
    <property type="molecule type" value="Genomic_DNA"/>
</dbReference>
<reference evidence="1 2" key="2">
    <citation type="journal article" date="2021" name="Curr. Genet.">
        <title>Genetic response to nitrogen starvation in the aggressive Eucalyptus foliar pathogen Teratosphaeria destructans.</title>
        <authorList>
            <person name="Havenga M."/>
            <person name="Wingfield B.D."/>
            <person name="Wingfield M.J."/>
            <person name="Dreyer L.L."/>
            <person name="Roets F."/>
            <person name="Aylward J."/>
        </authorList>
    </citation>
    <scope>NUCLEOTIDE SEQUENCE [LARGE SCALE GENOMIC DNA]</scope>
    <source>
        <strain evidence="1">CMW44962</strain>
    </source>
</reference>
<dbReference type="AlphaFoldDB" id="A0A9W7W6K0"/>
<dbReference type="Proteomes" id="UP001138500">
    <property type="component" value="Unassembled WGS sequence"/>
</dbReference>
<proteinExistence type="predicted"/>
<name>A0A9W7W6K0_9PEZI</name>
<evidence type="ECO:0000313" key="1">
    <source>
        <dbReference type="EMBL" id="KAH9845164.1"/>
    </source>
</evidence>
<keyword evidence="2" id="KW-1185">Reference proteome</keyword>
<sequence length="71" mass="7710">MTTAIPPAHNRMLSLSQGENYHGSPRCGIIKVLVKGNAQIVTGRQLQSCSASSWTLGKTTLDARRQDLESQ</sequence>
<organism evidence="1 2">
    <name type="scientific">Teratosphaeria destructans</name>
    <dbReference type="NCBI Taxonomy" id="418781"/>
    <lineage>
        <taxon>Eukaryota</taxon>
        <taxon>Fungi</taxon>
        <taxon>Dikarya</taxon>
        <taxon>Ascomycota</taxon>
        <taxon>Pezizomycotina</taxon>
        <taxon>Dothideomycetes</taxon>
        <taxon>Dothideomycetidae</taxon>
        <taxon>Mycosphaerellales</taxon>
        <taxon>Teratosphaeriaceae</taxon>
        <taxon>Teratosphaeria</taxon>
    </lineage>
</organism>
<evidence type="ECO:0000313" key="2">
    <source>
        <dbReference type="Proteomes" id="UP001138500"/>
    </source>
</evidence>
<reference evidence="1 2" key="1">
    <citation type="journal article" date="2018" name="IMA Fungus">
        <title>IMA Genome-F 10: Nine draft genome sequences of Claviceps purpurea s.lat., including C. arundinis, C. humidiphila, and C. cf. spartinae, pseudomolecules for the pitch canker pathogen Fusarium circinatum, draft genome of Davidsoniella eucalypti, Grosmannia galeiformis, Quambalaria eucalypti, and Teratosphaeria destructans.</title>
        <authorList>
            <person name="Wingfield B.D."/>
            <person name="Liu M."/>
            <person name="Nguyen H.D."/>
            <person name="Lane F.A."/>
            <person name="Morgan S.W."/>
            <person name="De Vos L."/>
            <person name="Wilken P.M."/>
            <person name="Duong T.A."/>
            <person name="Aylward J."/>
            <person name="Coetzee M.P."/>
            <person name="Dadej K."/>
            <person name="De Beer Z.W."/>
            <person name="Findlay W."/>
            <person name="Havenga M."/>
            <person name="Kolarik M."/>
            <person name="Menzies J.G."/>
            <person name="Naidoo K."/>
            <person name="Pochopski O."/>
            <person name="Shoukouhi P."/>
            <person name="Santana Q.C."/>
            <person name="Seifert K.A."/>
            <person name="Soal N."/>
            <person name="Steenkamp E.T."/>
            <person name="Tatham C.T."/>
            <person name="van der Nest M.A."/>
            <person name="Wingfield M.J."/>
        </authorList>
    </citation>
    <scope>NUCLEOTIDE SEQUENCE [LARGE SCALE GENOMIC DNA]</scope>
    <source>
        <strain evidence="1">CMW44962</strain>
    </source>
</reference>
<protein>
    <submittedName>
        <fullName evidence="1">Uncharacterized protein</fullName>
    </submittedName>
</protein>